<gene>
    <name evidence="1" type="ORF">GQ26_0170290</name>
</gene>
<proteinExistence type="predicted"/>
<sequence length="200" mass="22719">MSSQKESIPFLSQGQNLKLERPHVEKAIENLHKTLSEMLVILLNDQNIVNLPIRAYDLDLPGQNNESSDSKQLSFFQPMRQRASPQEFSEVFEEPIEECPGILTADSLLLILVHLVDTAHRDGIPLSKYVSRQSLGTFTRWFWQESFCDPGIDSDDDGTIGDNTENSCETEPLCIQACYWERRPRADAEKKDSFHACFGA</sequence>
<comment type="caution">
    <text evidence="1">The sequence shown here is derived from an EMBL/GenBank/DDBJ whole genome shotgun (WGS) entry which is preliminary data.</text>
</comment>
<organism evidence="1">
    <name type="scientific">Talaromyces marneffei PM1</name>
    <dbReference type="NCBI Taxonomy" id="1077442"/>
    <lineage>
        <taxon>Eukaryota</taxon>
        <taxon>Fungi</taxon>
        <taxon>Dikarya</taxon>
        <taxon>Ascomycota</taxon>
        <taxon>Pezizomycotina</taxon>
        <taxon>Eurotiomycetes</taxon>
        <taxon>Eurotiomycetidae</taxon>
        <taxon>Eurotiales</taxon>
        <taxon>Trichocomaceae</taxon>
        <taxon>Talaromyces</taxon>
        <taxon>Talaromyces sect. Talaromyces</taxon>
    </lineage>
</organism>
<dbReference type="EMBL" id="JPOX01000017">
    <property type="protein sequence ID" value="KFX46741.1"/>
    <property type="molecule type" value="Genomic_DNA"/>
</dbReference>
<reference evidence="1" key="2">
    <citation type="journal article" date="2014" name="PLoS Genet.">
        <title>Signature gene expression reveals novel clues to the molecular mechanisms of dimorphic transition in Penicillium marneffei.</title>
        <authorList>
            <person name="Yang E."/>
            <person name="Wang G."/>
            <person name="Cai J."/>
            <person name="Woo P.C."/>
            <person name="Lau S.K."/>
            <person name="Yuen K.-Y."/>
            <person name="Chow W.-N."/>
            <person name="Lin X."/>
        </authorList>
    </citation>
    <scope>NUCLEOTIDE SEQUENCE</scope>
    <source>
        <strain evidence="1">PM1</strain>
    </source>
</reference>
<reference key="1">
    <citation type="journal article" date="2014" name="PLoS Genet.">
        <title>Signature Gene Expression Reveals Novel Clues to the Molecular Mechanisms of Dimorphic Transition in Penicillium marneffei.</title>
        <authorList>
            <person name="Yang E."/>
            <person name="Wang G."/>
            <person name="Cai J."/>
            <person name="Woo P.C."/>
            <person name="Lau S.K."/>
            <person name="Yuen K.-Y."/>
            <person name="Chow W.-N."/>
            <person name="Lin X."/>
        </authorList>
    </citation>
    <scope>NUCLEOTIDE SEQUENCE [LARGE SCALE GENOMIC DNA]</scope>
    <source>
        <strain>PM1</strain>
    </source>
</reference>
<name>A0A093VJ76_TALMA</name>
<dbReference type="HOGENOM" id="CLU_1367049_0_0_1"/>
<accession>A0A093VJ76</accession>
<protein>
    <submittedName>
        <fullName evidence="1">Uncharacterized protein</fullName>
    </submittedName>
</protein>
<evidence type="ECO:0000313" key="1">
    <source>
        <dbReference type="EMBL" id="KFX46741.1"/>
    </source>
</evidence>
<dbReference type="AlphaFoldDB" id="A0A093VJ76"/>